<accession>H5XVW6</accession>
<dbReference type="STRING" id="768710.DesyoDRAFT_3240"/>
<dbReference type="Proteomes" id="UP000005104">
    <property type="component" value="Chromosome"/>
</dbReference>
<protein>
    <submittedName>
        <fullName evidence="1">Uncharacterized protein</fullName>
    </submittedName>
</protein>
<reference evidence="1 2" key="1">
    <citation type="submission" date="2011-11" db="EMBL/GenBank/DDBJ databases">
        <title>The Noncontiguous Finished genome of Desulfosporosinus youngiae DSM 17734.</title>
        <authorList>
            <consortium name="US DOE Joint Genome Institute (JGI-PGF)"/>
            <person name="Lucas S."/>
            <person name="Han J."/>
            <person name="Lapidus A."/>
            <person name="Cheng J.-F."/>
            <person name="Goodwin L."/>
            <person name="Pitluck S."/>
            <person name="Peters L."/>
            <person name="Ovchinnikova G."/>
            <person name="Lu M."/>
            <person name="Land M.L."/>
            <person name="Hauser L."/>
            <person name="Pester M."/>
            <person name="Spring S."/>
            <person name="Ollivier B."/>
            <person name="Rattei T."/>
            <person name="Klenk H.-P."/>
            <person name="Wagner M."/>
            <person name="Loy A."/>
            <person name="Woyke T.J."/>
        </authorList>
    </citation>
    <scope>NUCLEOTIDE SEQUENCE [LARGE SCALE GENOMIC DNA]</scope>
    <source>
        <strain evidence="1 2">DSM 17734</strain>
    </source>
</reference>
<dbReference type="HOGENOM" id="CLU_2733526_0_0_9"/>
<keyword evidence="2" id="KW-1185">Reference proteome</keyword>
<organism evidence="1 2">
    <name type="scientific">Desulfosporosinus youngiae DSM 17734</name>
    <dbReference type="NCBI Taxonomy" id="768710"/>
    <lineage>
        <taxon>Bacteria</taxon>
        <taxon>Bacillati</taxon>
        <taxon>Bacillota</taxon>
        <taxon>Clostridia</taxon>
        <taxon>Eubacteriales</taxon>
        <taxon>Desulfitobacteriaceae</taxon>
        <taxon>Desulfosporosinus</taxon>
    </lineage>
</organism>
<dbReference type="OrthoDB" id="1684524at2"/>
<proteinExistence type="predicted"/>
<evidence type="ECO:0000313" key="2">
    <source>
        <dbReference type="Proteomes" id="UP000005104"/>
    </source>
</evidence>
<sequence>MPEHDAPTELRAIGEECSYFKSSYPVELANDLMGATIISCDMCQRWDNGYCDIYLRERFGESIDEDSLRRQ</sequence>
<gene>
    <name evidence="1" type="ORF">DesyoDRAFT_3240</name>
</gene>
<dbReference type="RefSeq" id="WP_007784586.1">
    <property type="nucleotide sequence ID" value="NZ_CM001441.1"/>
</dbReference>
<dbReference type="EMBL" id="CM001441">
    <property type="protein sequence ID" value="EHQ90272.1"/>
    <property type="molecule type" value="Genomic_DNA"/>
</dbReference>
<dbReference type="AlphaFoldDB" id="H5XVW6"/>
<name>H5XVW6_9FIRM</name>
<evidence type="ECO:0000313" key="1">
    <source>
        <dbReference type="EMBL" id="EHQ90272.1"/>
    </source>
</evidence>